<evidence type="ECO:0000256" key="11">
    <source>
        <dbReference type="SAM" id="MobiDB-lite"/>
    </source>
</evidence>
<dbReference type="GO" id="GO:0003924">
    <property type="term" value="F:GTPase activity"/>
    <property type="evidence" value="ECO:0007669"/>
    <property type="project" value="UniProtKB-UniRule"/>
</dbReference>
<feature type="region of interest" description="Disordered" evidence="11">
    <location>
        <begin position="328"/>
        <end position="350"/>
    </location>
</feature>
<reference evidence="14 16" key="1">
    <citation type="submission" date="2018-06" db="EMBL/GenBank/DDBJ databases">
        <authorList>
            <consortium name="Pathogen Informatics"/>
            <person name="Doyle S."/>
        </authorList>
    </citation>
    <scope>NUCLEOTIDE SEQUENCE [LARGE SCALE GENOMIC DNA]</scope>
    <source>
        <strain evidence="14 16">NCTC11343</strain>
    </source>
</reference>
<evidence type="ECO:0000259" key="13">
    <source>
        <dbReference type="PROSITE" id="PS51721"/>
    </source>
</evidence>
<feature type="binding site" evidence="10">
    <location>
        <position position="286"/>
    </location>
    <ligand>
        <name>Zn(2+)</name>
        <dbReference type="ChEBI" id="CHEBI:29105"/>
    </ligand>
</feature>
<evidence type="ECO:0000256" key="2">
    <source>
        <dbReference type="ARBA" id="ARBA00022517"/>
    </source>
</evidence>
<dbReference type="Proteomes" id="UP000432350">
    <property type="component" value="Unassembled WGS sequence"/>
</dbReference>
<dbReference type="HAMAP" id="MF_01820">
    <property type="entry name" value="GTPase_RsgA"/>
    <property type="match status" value="1"/>
</dbReference>
<keyword evidence="7 10" id="KW-0862">Zinc</keyword>
<dbReference type="InterPro" id="IPR027417">
    <property type="entry name" value="P-loop_NTPase"/>
</dbReference>
<dbReference type="GO" id="GO:0046872">
    <property type="term" value="F:metal ion binding"/>
    <property type="evidence" value="ECO:0007669"/>
    <property type="project" value="UniProtKB-KW"/>
</dbReference>
<evidence type="ECO:0000313" key="14">
    <source>
        <dbReference type="EMBL" id="SPZ85570.1"/>
    </source>
</evidence>
<dbReference type="InterPro" id="IPR030378">
    <property type="entry name" value="G_CP_dom"/>
</dbReference>
<dbReference type="Pfam" id="PF03193">
    <property type="entry name" value="RsgA_GTPase"/>
    <property type="match status" value="1"/>
</dbReference>
<dbReference type="Gene3D" id="3.40.50.300">
    <property type="entry name" value="P-loop containing nucleotide triphosphate hydrolases"/>
    <property type="match status" value="1"/>
</dbReference>
<accession>A0A654DEN9</accession>
<dbReference type="GO" id="GO:0005525">
    <property type="term" value="F:GTP binding"/>
    <property type="evidence" value="ECO:0007669"/>
    <property type="project" value="UniProtKB-UniRule"/>
</dbReference>
<dbReference type="InterPro" id="IPR012340">
    <property type="entry name" value="NA-bd_OB-fold"/>
</dbReference>
<evidence type="ECO:0000256" key="6">
    <source>
        <dbReference type="ARBA" id="ARBA00022801"/>
    </source>
</evidence>
<dbReference type="EMBL" id="CABWMV010000025">
    <property type="protein sequence ID" value="VXD04062.1"/>
    <property type="molecule type" value="Genomic_DNA"/>
</dbReference>
<sequence length="350" mass="39289">MNNLALFGWNSDLFQLKQESTYSNLFHGRVSAVNKTNYEIMSENGLLFCELAGNLLFGKSAFELPCTGDWVIFQPFDDNKGIIVDILSRTHTLYRRKSGTTSDKQAIASHIDKAFIVQSLDANFNPRRTERFMAQVLEENIQPVLILTKSDLDFNRQDIDESLKHLTSNVQVFYTSIHSTESIVLVRESILPGETIVCIGSSGVGKSSLVNALCERTVLLTSETSNATGKGRHTSTRREMVLMDGSGVLIDTPGVREFGLALETPETLEDVFDFSGFAGSCRFDNCAHLSEPGCAVKNAVDNGLLEPRVYESYLKLRRESWHFSVSEHDRRKRDKSFSKIGEEAKRIKKR</sequence>
<feature type="binding site" evidence="10">
    <location>
        <position position="294"/>
    </location>
    <ligand>
        <name>Zn(2+)</name>
        <dbReference type="ChEBI" id="CHEBI:29105"/>
    </ligand>
</feature>
<feature type="binding site" evidence="10">
    <location>
        <begin position="148"/>
        <end position="151"/>
    </location>
    <ligand>
        <name>GTP</name>
        <dbReference type="ChEBI" id="CHEBI:37565"/>
    </ligand>
</feature>
<dbReference type="GO" id="GO:0019843">
    <property type="term" value="F:rRNA binding"/>
    <property type="evidence" value="ECO:0007669"/>
    <property type="project" value="UniProtKB-KW"/>
</dbReference>
<comment type="similarity">
    <text evidence="10">Belongs to the TRAFAC class YlqF/YawG GTPase family. RsgA subfamily.</text>
</comment>
<dbReference type="PANTHER" id="PTHR32120">
    <property type="entry name" value="SMALL RIBOSOMAL SUBUNIT BIOGENESIS GTPASE RSGA"/>
    <property type="match status" value="1"/>
</dbReference>
<dbReference type="PROSITE" id="PS51721">
    <property type="entry name" value="G_CP"/>
    <property type="match status" value="1"/>
</dbReference>
<evidence type="ECO:0000256" key="4">
    <source>
        <dbReference type="ARBA" id="ARBA00022730"/>
    </source>
</evidence>
<reference evidence="15 17" key="2">
    <citation type="submission" date="2019-10" db="EMBL/GenBank/DDBJ databases">
        <authorList>
            <person name="Karimi E."/>
        </authorList>
    </citation>
    <scope>NUCLEOTIDE SEQUENCE [LARGE SCALE GENOMIC DNA]</scope>
    <source>
        <strain evidence="15">Sphingobacterium sp. 8BC</strain>
    </source>
</reference>
<dbReference type="GeneID" id="97181104"/>
<evidence type="ECO:0000256" key="7">
    <source>
        <dbReference type="ARBA" id="ARBA00022833"/>
    </source>
</evidence>
<keyword evidence="4 10" id="KW-0699">rRNA-binding</keyword>
<comment type="function">
    <text evidence="10">One of several proteins that assist in the late maturation steps of the functional core of the 30S ribosomal subunit. Helps release RbfA from mature subunits. May play a role in the assembly of ribosomal proteins into the subunit. Circularly permuted GTPase that catalyzes slow GTP hydrolysis, GTPase activity is stimulated by the 30S ribosomal subunit.</text>
</comment>
<keyword evidence="5 10" id="KW-0547">Nucleotide-binding</keyword>
<dbReference type="EC" id="3.6.1.-" evidence="10"/>
<evidence type="ECO:0000256" key="1">
    <source>
        <dbReference type="ARBA" id="ARBA00022490"/>
    </source>
</evidence>
<keyword evidence="2 10" id="KW-0690">Ribosome biogenesis</keyword>
<comment type="subcellular location">
    <subcellularLocation>
        <location evidence="10">Cytoplasm</location>
    </subcellularLocation>
</comment>
<accession>A0A2X2L8K9</accession>
<keyword evidence="8 10" id="KW-0694">RNA-binding</keyword>
<dbReference type="Proteomes" id="UP000251241">
    <property type="component" value="Unassembled WGS sequence"/>
</dbReference>
<evidence type="ECO:0000313" key="17">
    <source>
        <dbReference type="Proteomes" id="UP000432350"/>
    </source>
</evidence>
<name>A0A2X2L8K9_SPHMU</name>
<gene>
    <name evidence="14" type="primary">rsgA_1</name>
    <name evidence="10 15" type="synonym">rsgA</name>
    <name evidence="14" type="ORF">NCTC11343_02132</name>
    <name evidence="15" type="ORF">SPHINGO8BC_60145</name>
</gene>
<evidence type="ECO:0000313" key="15">
    <source>
        <dbReference type="EMBL" id="VXD04062.1"/>
    </source>
</evidence>
<dbReference type="PROSITE" id="PS50936">
    <property type="entry name" value="ENGC_GTPASE"/>
    <property type="match status" value="1"/>
</dbReference>
<dbReference type="AlphaFoldDB" id="A0A2X2L8K9"/>
<dbReference type="RefSeq" id="WP_070568773.1">
    <property type="nucleotide sequence ID" value="NZ_CP068086.1"/>
</dbReference>
<evidence type="ECO:0000256" key="10">
    <source>
        <dbReference type="HAMAP-Rule" id="MF_01820"/>
    </source>
</evidence>
<feature type="binding site" evidence="10">
    <location>
        <begin position="200"/>
        <end position="208"/>
    </location>
    <ligand>
        <name>GTP</name>
        <dbReference type="ChEBI" id="CHEBI:37565"/>
    </ligand>
</feature>
<evidence type="ECO:0000256" key="3">
    <source>
        <dbReference type="ARBA" id="ARBA00022723"/>
    </source>
</evidence>
<feature type="domain" description="EngC GTPase" evidence="12">
    <location>
        <begin position="109"/>
        <end position="256"/>
    </location>
</feature>
<evidence type="ECO:0000313" key="16">
    <source>
        <dbReference type="Proteomes" id="UP000251241"/>
    </source>
</evidence>
<evidence type="ECO:0000259" key="12">
    <source>
        <dbReference type="PROSITE" id="PS50936"/>
    </source>
</evidence>
<feature type="binding site" evidence="10">
    <location>
        <position position="288"/>
    </location>
    <ligand>
        <name>Zn(2+)</name>
        <dbReference type="ChEBI" id="CHEBI:29105"/>
    </ligand>
</feature>
<dbReference type="PANTHER" id="PTHR32120:SF10">
    <property type="entry name" value="SMALL RIBOSOMAL SUBUNIT BIOGENESIS GTPASE RSGA"/>
    <property type="match status" value="1"/>
</dbReference>
<keyword evidence="9 10" id="KW-0342">GTP-binding</keyword>
<dbReference type="EMBL" id="UAUU01000008">
    <property type="protein sequence ID" value="SPZ85570.1"/>
    <property type="molecule type" value="Genomic_DNA"/>
</dbReference>
<dbReference type="GO" id="GO:0042274">
    <property type="term" value="P:ribosomal small subunit biogenesis"/>
    <property type="evidence" value="ECO:0007669"/>
    <property type="project" value="UniProtKB-UniRule"/>
</dbReference>
<keyword evidence="3 10" id="KW-0479">Metal-binding</keyword>
<dbReference type="Gene3D" id="1.10.40.50">
    <property type="entry name" value="Probable gtpase engc, domain 3"/>
    <property type="match status" value="1"/>
</dbReference>
<dbReference type="SUPFAM" id="SSF50249">
    <property type="entry name" value="Nucleic acid-binding proteins"/>
    <property type="match status" value="1"/>
</dbReference>
<dbReference type="NCBIfam" id="TIGR00157">
    <property type="entry name" value="ribosome small subunit-dependent GTPase A"/>
    <property type="match status" value="1"/>
</dbReference>
<proteinExistence type="inferred from homology"/>
<protein>
    <recommendedName>
        <fullName evidence="10">Small ribosomal subunit biogenesis GTPase RsgA</fullName>
        <ecNumber evidence="10">3.6.1.-</ecNumber>
    </recommendedName>
</protein>
<feature type="domain" description="CP-type G" evidence="13">
    <location>
        <begin position="100"/>
        <end position="258"/>
    </location>
</feature>
<keyword evidence="1 10" id="KW-0963">Cytoplasm</keyword>
<evidence type="ECO:0000256" key="8">
    <source>
        <dbReference type="ARBA" id="ARBA00022884"/>
    </source>
</evidence>
<comment type="cofactor">
    <cofactor evidence="10">
        <name>Zn(2+)</name>
        <dbReference type="ChEBI" id="CHEBI:29105"/>
    </cofactor>
    <text evidence="10">Binds 1 zinc ion per subunit.</text>
</comment>
<evidence type="ECO:0000256" key="5">
    <source>
        <dbReference type="ARBA" id="ARBA00022741"/>
    </source>
</evidence>
<feature type="binding site" evidence="10">
    <location>
        <position position="281"/>
    </location>
    <ligand>
        <name>Zn(2+)</name>
        <dbReference type="ChEBI" id="CHEBI:29105"/>
    </ligand>
</feature>
<keyword evidence="6 10" id="KW-0378">Hydrolase</keyword>
<dbReference type="GO" id="GO:0005737">
    <property type="term" value="C:cytoplasm"/>
    <property type="evidence" value="ECO:0007669"/>
    <property type="project" value="UniProtKB-SubCell"/>
</dbReference>
<evidence type="ECO:0000256" key="9">
    <source>
        <dbReference type="ARBA" id="ARBA00023134"/>
    </source>
</evidence>
<dbReference type="SUPFAM" id="SSF52540">
    <property type="entry name" value="P-loop containing nucleoside triphosphate hydrolases"/>
    <property type="match status" value="1"/>
</dbReference>
<organism evidence="14 16">
    <name type="scientific">Sphingobacterium multivorum</name>
    <dbReference type="NCBI Taxonomy" id="28454"/>
    <lineage>
        <taxon>Bacteria</taxon>
        <taxon>Pseudomonadati</taxon>
        <taxon>Bacteroidota</taxon>
        <taxon>Sphingobacteriia</taxon>
        <taxon>Sphingobacteriales</taxon>
        <taxon>Sphingobacteriaceae</taxon>
        <taxon>Sphingobacterium</taxon>
    </lineage>
</organism>
<dbReference type="CDD" id="cd01854">
    <property type="entry name" value="YjeQ_EngC"/>
    <property type="match status" value="1"/>
</dbReference>
<dbReference type="InterPro" id="IPR004881">
    <property type="entry name" value="Ribosome_biogen_GTPase_RsgA"/>
</dbReference>
<dbReference type="InterPro" id="IPR010914">
    <property type="entry name" value="RsgA_GTPase_dom"/>
</dbReference>
<comment type="subunit">
    <text evidence="10">Monomer. Associates with 30S ribosomal subunit, binds 16S rRNA.</text>
</comment>